<evidence type="ECO:0000259" key="12">
    <source>
        <dbReference type="PROSITE" id="PS50113"/>
    </source>
</evidence>
<dbReference type="InterPro" id="IPR003594">
    <property type="entry name" value="HATPase_dom"/>
</dbReference>
<dbReference type="EMBL" id="VOPW01000001">
    <property type="protein sequence ID" value="TXC66328.1"/>
    <property type="molecule type" value="Genomic_DNA"/>
</dbReference>
<feature type="domain" description="PAC" evidence="12">
    <location>
        <begin position="26"/>
        <end position="78"/>
    </location>
</feature>
<dbReference type="InterPro" id="IPR004358">
    <property type="entry name" value="Sig_transdc_His_kin-like_C"/>
</dbReference>
<dbReference type="GO" id="GO:0000155">
    <property type="term" value="F:phosphorelay sensor kinase activity"/>
    <property type="evidence" value="ECO:0007669"/>
    <property type="project" value="InterPro"/>
</dbReference>
<dbReference type="InterPro" id="IPR000700">
    <property type="entry name" value="PAS-assoc_C"/>
</dbReference>
<accession>A0A5C6U3V8</accession>
<dbReference type="Pfam" id="PF00512">
    <property type="entry name" value="HisKA"/>
    <property type="match status" value="1"/>
</dbReference>
<evidence type="ECO:0000256" key="8">
    <source>
        <dbReference type="ARBA" id="ARBA00023026"/>
    </source>
</evidence>
<dbReference type="AlphaFoldDB" id="A0A5C6U3V8"/>
<feature type="domain" description="Histidine kinase" evidence="11">
    <location>
        <begin position="96"/>
        <end position="292"/>
    </location>
</feature>
<evidence type="ECO:0000256" key="6">
    <source>
        <dbReference type="ARBA" id="ARBA00022777"/>
    </source>
</evidence>
<dbReference type="PROSITE" id="PS50113">
    <property type="entry name" value="PAC"/>
    <property type="match status" value="1"/>
</dbReference>
<reference evidence="13 14" key="1">
    <citation type="submission" date="2019-08" db="EMBL/GenBank/DDBJ databases">
        <authorList>
            <person name="Khan S.A."/>
            <person name="Jeon C.O."/>
            <person name="Jeong S.E."/>
        </authorList>
    </citation>
    <scope>NUCLEOTIDE SEQUENCE [LARGE SCALE GENOMIC DNA]</scope>
    <source>
        <strain evidence="14">IMCC1728</strain>
    </source>
</reference>
<dbReference type="Gene3D" id="3.30.450.20">
    <property type="entry name" value="PAS domain"/>
    <property type="match status" value="1"/>
</dbReference>
<dbReference type="EC" id="2.7.13.3" evidence="2"/>
<keyword evidence="6" id="KW-0418">Kinase</keyword>
<protein>
    <recommendedName>
        <fullName evidence="10">Virulence sensor protein BvgS</fullName>
        <ecNumber evidence="2">2.7.13.3</ecNumber>
    </recommendedName>
</protein>
<dbReference type="InterPro" id="IPR005467">
    <property type="entry name" value="His_kinase_dom"/>
</dbReference>
<dbReference type="Pfam" id="PF02518">
    <property type="entry name" value="HATPase_c"/>
    <property type="match status" value="1"/>
</dbReference>
<dbReference type="CDD" id="cd00082">
    <property type="entry name" value="HisKA"/>
    <property type="match status" value="1"/>
</dbReference>
<dbReference type="InterPro" id="IPR036097">
    <property type="entry name" value="HisK_dim/P_sf"/>
</dbReference>
<dbReference type="InterPro" id="IPR003661">
    <property type="entry name" value="HisK_dim/P_dom"/>
</dbReference>
<dbReference type="InterPro" id="IPR035965">
    <property type="entry name" value="PAS-like_dom_sf"/>
</dbReference>
<name>A0A5C6U3V8_9BURK</name>
<dbReference type="PANTHER" id="PTHR43711">
    <property type="entry name" value="TWO-COMPONENT HISTIDINE KINASE"/>
    <property type="match status" value="1"/>
</dbReference>
<dbReference type="SUPFAM" id="SSF55874">
    <property type="entry name" value="ATPase domain of HSP90 chaperone/DNA topoisomerase II/histidine kinase"/>
    <property type="match status" value="1"/>
</dbReference>
<dbReference type="FunFam" id="3.30.565.10:FF:000010">
    <property type="entry name" value="Sensor histidine kinase RcsC"/>
    <property type="match status" value="1"/>
</dbReference>
<evidence type="ECO:0000256" key="2">
    <source>
        <dbReference type="ARBA" id="ARBA00012438"/>
    </source>
</evidence>
<gene>
    <name evidence="13" type="ORF">FSC37_11915</name>
</gene>
<dbReference type="InterPro" id="IPR050736">
    <property type="entry name" value="Sensor_HK_Regulatory"/>
</dbReference>
<dbReference type="SMART" id="SM00388">
    <property type="entry name" value="HisKA"/>
    <property type="match status" value="1"/>
</dbReference>
<dbReference type="SUPFAM" id="SSF55785">
    <property type="entry name" value="PYP-like sensor domain (PAS domain)"/>
    <property type="match status" value="1"/>
</dbReference>
<evidence type="ECO:0000256" key="1">
    <source>
        <dbReference type="ARBA" id="ARBA00000085"/>
    </source>
</evidence>
<dbReference type="PRINTS" id="PR00344">
    <property type="entry name" value="BCTRLSENSOR"/>
</dbReference>
<dbReference type="Proteomes" id="UP000321832">
    <property type="component" value="Unassembled WGS sequence"/>
</dbReference>
<keyword evidence="14" id="KW-1185">Reference proteome</keyword>
<evidence type="ECO:0000256" key="4">
    <source>
        <dbReference type="ARBA" id="ARBA00022679"/>
    </source>
</evidence>
<dbReference type="SUPFAM" id="SSF47384">
    <property type="entry name" value="Homodimeric domain of signal transducing histidine kinase"/>
    <property type="match status" value="1"/>
</dbReference>
<evidence type="ECO:0000256" key="5">
    <source>
        <dbReference type="ARBA" id="ARBA00022729"/>
    </source>
</evidence>
<keyword evidence="5" id="KW-0732">Signal</keyword>
<organism evidence="13 14">
    <name type="scientific">Piscinibacter aquaticus</name>
    <dbReference type="NCBI Taxonomy" id="392597"/>
    <lineage>
        <taxon>Bacteria</taxon>
        <taxon>Pseudomonadati</taxon>
        <taxon>Pseudomonadota</taxon>
        <taxon>Betaproteobacteria</taxon>
        <taxon>Burkholderiales</taxon>
        <taxon>Sphaerotilaceae</taxon>
        <taxon>Piscinibacter</taxon>
    </lineage>
</organism>
<sequence length="344" mass="38004">MVWPSDAAYEAIGRRAGPELQSGGAFEGEFEMARRDGSVFWAHLRARAIDPRHPGSGGTIWIVDDITQRRRDAAALAEAARPGRSGQPRQSEFLANTSHELRTPLNGLLGLVRLAQDPALPPGRLREYLEHIDDSAQALAGLISDILDLSKIEAGKFSLEQVDFDLHQLLGQMRDAYRELAGAKGLELRFELGGGVPQWVRGDPVRLRQIVANYLGNALKFTERGWIELRVTRRIDGRIRIEVCDSGPGIAAEVQPRLFHPFSQADASTTRRYGGTGLGLSICRQLAVLMGAAWACSARPARAAASGPICRWPPPHSAPSRRPRASRRSMRCRVRASSWWRITR</sequence>
<dbReference type="PROSITE" id="PS50109">
    <property type="entry name" value="HIS_KIN"/>
    <property type="match status" value="1"/>
</dbReference>
<evidence type="ECO:0000313" key="14">
    <source>
        <dbReference type="Proteomes" id="UP000321832"/>
    </source>
</evidence>
<keyword evidence="7" id="KW-0902">Two-component regulatory system</keyword>
<comment type="function">
    <text evidence="9">Member of the two-component regulatory system BvgS/BvgA. Phosphorylates BvgA via a four-step phosphorelay in response to environmental signals.</text>
</comment>
<evidence type="ECO:0000256" key="7">
    <source>
        <dbReference type="ARBA" id="ARBA00023012"/>
    </source>
</evidence>
<evidence type="ECO:0000313" key="13">
    <source>
        <dbReference type="EMBL" id="TXC66328.1"/>
    </source>
</evidence>
<comment type="caution">
    <text evidence="13">The sequence shown here is derived from an EMBL/GenBank/DDBJ whole genome shotgun (WGS) entry which is preliminary data.</text>
</comment>
<proteinExistence type="predicted"/>
<dbReference type="InterPro" id="IPR036890">
    <property type="entry name" value="HATPase_C_sf"/>
</dbReference>
<dbReference type="Gene3D" id="3.30.565.10">
    <property type="entry name" value="Histidine kinase-like ATPase, C-terminal domain"/>
    <property type="match status" value="1"/>
</dbReference>
<dbReference type="InterPro" id="IPR001610">
    <property type="entry name" value="PAC"/>
</dbReference>
<keyword evidence="4" id="KW-0808">Transferase</keyword>
<comment type="catalytic activity">
    <reaction evidence="1">
        <text>ATP + protein L-histidine = ADP + protein N-phospho-L-histidine.</text>
        <dbReference type="EC" id="2.7.13.3"/>
    </reaction>
</comment>
<evidence type="ECO:0000259" key="11">
    <source>
        <dbReference type="PROSITE" id="PS50109"/>
    </source>
</evidence>
<evidence type="ECO:0000256" key="10">
    <source>
        <dbReference type="ARBA" id="ARBA00070152"/>
    </source>
</evidence>
<dbReference type="Gene3D" id="1.10.287.130">
    <property type="match status" value="1"/>
</dbReference>
<dbReference type="CDD" id="cd16922">
    <property type="entry name" value="HATPase_EvgS-ArcB-TorS-like"/>
    <property type="match status" value="1"/>
</dbReference>
<evidence type="ECO:0000256" key="3">
    <source>
        <dbReference type="ARBA" id="ARBA00022553"/>
    </source>
</evidence>
<dbReference type="SMART" id="SM00387">
    <property type="entry name" value="HATPase_c"/>
    <property type="match status" value="1"/>
</dbReference>
<evidence type="ECO:0000256" key="9">
    <source>
        <dbReference type="ARBA" id="ARBA00058004"/>
    </source>
</evidence>
<keyword evidence="8" id="KW-0843">Virulence</keyword>
<dbReference type="PANTHER" id="PTHR43711:SF1">
    <property type="entry name" value="HISTIDINE KINASE 1"/>
    <property type="match status" value="1"/>
</dbReference>
<dbReference type="SMART" id="SM00086">
    <property type="entry name" value="PAC"/>
    <property type="match status" value="1"/>
</dbReference>
<keyword evidence="3" id="KW-0597">Phosphoprotein</keyword>